<protein>
    <submittedName>
        <fullName evidence="2">Uncharacterized protein</fullName>
    </submittedName>
</protein>
<organism evidence="2 3">
    <name type="scientific">Pandoraea fibrosis</name>
    <dbReference type="NCBI Taxonomy" id="1891094"/>
    <lineage>
        <taxon>Bacteria</taxon>
        <taxon>Pseudomonadati</taxon>
        <taxon>Pseudomonadota</taxon>
        <taxon>Betaproteobacteria</taxon>
        <taxon>Burkholderiales</taxon>
        <taxon>Burkholderiaceae</taxon>
        <taxon>Pandoraea</taxon>
    </lineage>
</organism>
<reference evidence="2 3" key="1">
    <citation type="submission" date="2019-08" db="EMBL/GenBank/DDBJ databases">
        <authorList>
            <person name="Peeters C."/>
        </authorList>
    </citation>
    <scope>NUCLEOTIDE SEQUENCE [LARGE SCALE GENOMIC DNA]</scope>
    <source>
        <strain evidence="2 3">LMG 31113</strain>
    </source>
</reference>
<evidence type="ECO:0000313" key="2">
    <source>
        <dbReference type="EMBL" id="VVE35048.1"/>
    </source>
</evidence>
<gene>
    <name evidence="2" type="ORF">PFI31113_03815</name>
</gene>
<dbReference type="AlphaFoldDB" id="A0A5E4XFW2"/>
<evidence type="ECO:0000256" key="1">
    <source>
        <dbReference type="SAM" id="MobiDB-lite"/>
    </source>
</evidence>
<name>A0A5E4XFW2_9BURK</name>
<feature type="region of interest" description="Disordered" evidence="1">
    <location>
        <begin position="1"/>
        <end position="21"/>
    </location>
</feature>
<dbReference type="RefSeq" id="WP_150600503.1">
    <property type="nucleotide sequence ID" value="NZ_CABPRW010000009.1"/>
</dbReference>
<dbReference type="EMBL" id="CABPRW010000009">
    <property type="protein sequence ID" value="VVE35048.1"/>
    <property type="molecule type" value="Genomic_DNA"/>
</dbReference>
<proteinExistence type="predicted"/>
<accession>A0A5E4XFW2</accession>
<dbReference type="Proteomes" id="UP000382577">
    <property type="component" value="Unassembled WGS sequence"/>
</dbReference>
<sequence>MNETPSNNAERDEVATQPYIVHKPFQRKHRVLAVGDRLDLHPRAATFLLCGGFIQSPPVGRKEPADAKTAKAKS</sequence>
<evidence type="ECO:0000313" key="3">
    <source>
        <dbReference type="Proteomes" id="UP000382577"/>
    </source>
</evidence>